<dbReference type="Gene3D" id="3.40.50.1820">
    <property type="entry name" value="alpha/beta hydrolase"/>
    <property type="match status" value="1"/>
</dbReference>
<protein>
    <submittedName>
        <fullName evidence="2">Alpha/beta fold hydrolase</fullName>
    </submittedName>
</protein>
<keyword evidence="3" id="KW-1185">Reference proteome</keyword>
<dbReference type="InterPro" id="IPR022742">
    <property type="entry name" value="Hydrolase_4"/>
</dbReference>
<evidence type="ECO:0000313" key="2">
    <source>
        <dbReference type="EMBL" id="MCX7570963.1"/>
    </source>
</evidence>
<evidence type="ECO:0000259" key="1">
    <source>
        <dbReference type="Pfam" id="PF12146"/>
    </source>
</evidence>
<feature type="domain" description="Serine aminopeptidase S33" evidence="1">
    <location>
        <begin position="31"/>
        <end position="144"/>
    </location>
</feature>
<dbReference type="RefSeq" id="WP_267152207.1">
    <property type="nucleotide sequence ID" value="NZ_JAPMLT010000007.1"/>
</dbReference>
<accession>A0ABT3X211</accession>
<dbReference type="PANTHER" id="PTHR43265">
    <property type="entry name" value="ESTERASE ESTD"/>
    <property type="match status" value="1"/>
</dbReference>
<gene>
    <name evidence="2" type="ORF">OS242_13520</name>
</gene>
<evidence type="ECO:0000313" key="3">
    <source>
        <dbReference type="Proteomes" id="UP001208017"/>
    </source>
</evidence>
<reference evidence="2 3" key="1">
    <citation type="submission" date="2022-11" db="EMBL/GenBank/DDBJ databases">
        <title>Study of microbial diversity in lake waters.</title>
        <authorList>
            <person name="Zhang J."/>
        </authorList>
    </citation>
    <scope>NUCLEOTIDE SEQUENCE [LARGE SCALE GENOMIC DNA]</scope>
    <source>
        <strain evidence="2 3">DT12</strain>
    </source>
</reference>
<dbReference type="EMBL" id="JAPMLT010000007">
    <property type="protein sequence ID" value="MCX7570963.1"/>
    <property type="molecule type" value="Genomic_DNA"/>
</dbReference>
<dbReference type="InterPro" id="IPR053145">
    <property type="entry name" value="AB_hydrolase_Est10"/>
</dbReference>
<dbReference type="PANTHER" id="PTHR43265:SF1">
    <property type="entry name" value="ESTERASE ESTD"/>
    <property type="match status" value="1"/>
</dbReference>
<name>A0ABT3X211_9BACL</name>
<dbReference type="Proteomes" id="UP001208017">
    <property type="component" value="Unassembled WGS sequence"/>
</dbReference>
<dbReference type="GO" id="GO:0016787">
    <property type="term" value="F:hydrolase activity"/>
    <property type="evidence" value="ECO:0007669"/>
    <property type="project" value="UniProtKB-KW"/>
</dbReference>
<organism evidence="2 3">
    <name type="scientific">Tumebacillus lacus</name>
    <dbReference type="NCBI Taxonomy" id="2995335"/>
    <lineage>
        <taxon>Bacteria</taxon>
        <taxon>Bacillati</taxon>
        <taxon>Bacillota</taxon>
        <taxon>Bacilli</taxon>
        <taxon>Bacillales</taxon>
        <taxon>Alicyclobacillaceae</taxon>
        <taxon>Tumebacillus</taxon>
    </lineage>
</organism>
<dbReference type="Pfam" id="PF12146">
    <property type="entry name" value="Hydrolase_4"/>
    <property type="match status" value="1"/>
</dbReference>
<proteinExistence type="predicted"/>
<sequence length="253" mass="28080">MQKAIELQHDGMTLRGMEHVPTHREGERLPAVILFHGFTGNISSMHGMFVKLSRELAKQGVAAFRYDFLGNGESDGDHRDMTVSREIEEAQAILDSVRQDPRIDPERISLLGISLGGLVASVVGGLRHDQVYKLALLCAAGNMYELVKDMVEASLAIPDLVYVDHGGYLIGRAFGEDIKLLNVFEDAKAFKGDVLLVHGTKDLMVPFDMSKMYQSMVYGGRATLHAVEGADHTFNKHEWEQEVIRTVVEFLAP</sequence>
<keyword evidence="2" id="KW-0378">Hydrolase</keyword>
<dbReference type="InterPro" id="IPR029058">
    <property type="entry name" value="AB_hydrolase_fold"/>
</dbReference>
<comment type="caution">
    <text evidence="2">The sequence shown here is derived from an EMBL/GenBank/DDBJ whole genome shotgun (WGS) entry which is preliminary data.</text>
</comment>
<dbReference type="SUPFAM" id="SSF53474">
    <property type="entry name" value="alpha/beta-Hydrolases"/>
    <property type="match status" value="1"/>
</dbReference>